<keyword evidence="5 9" id="KW-0812">Transmembrane</keyword>
<dbReference type="GO" id="GO:0016740">
    <property type="term" value="F:transferase activity"/>
    <property type="evidence" value="ECO:0007669"/>
    <property type="project" value="UniProtKB-KW"/>
</dbReference>
<evidence type="ECO:0000259" key="10">
    <source>
        <dbReference type="Pfam" id="PF00884"/>
    </source>
</evidence>
<feature type="transmembrane region" description="Helical" evidence="9">
    <location>
        <begin position="160"/>
        <end position="178"/>
    </location>
</feature>
<evidence type="ECO:0000256" key="8">
    <source>
        <dbReference type="SAM" id="MobiDB-lite"/>
    </source>
</evidence>
<dbReference type="Pfam" id="PF00884">
    <property type="entry name" value="Sulfatase"/>
    <property type="match status" value="1"/>
</dbReference>
<dbReference type="InterPro" id="IPR017850">
    <property type="entry name" value="Alkaline_phosphatase_core_sf"/>
</dbReference>
<feature type="region of interest" description="Disordered" evidence="8">
    <location>
        <begin position="700"/>
        <end position="744"/>
    </location>
</feature>
<feature type="domain" description="Sulfatase N-terminal" evidence="10">
    <location>
        <begin position="252"/>
        <end position="547"/>
    </location>
</feature>
<reference evidence="12" key="1">
    <citation type="journal article" date="2019" name="Int. J. Syst. Evol. Microbiol.">
        <title>The Global Catalogue of Microorganisms (GCM) 10K type strain sequencing project: providing services to taxonomists for standard genome sequencing and annotation.</title>
        <authorList>
            <consortium name="The Broad Institute Genomics Platform"/>
            <consortium name="The Broad Institute Genome Sequencing Center for Infectious Disease"/>
            <person name="Wu L."/>
            <person name="Ma J."/>
        </authorList>
    </citation>
    <scope>NUCLEOTIDE SEQUENCE [LARGE SCALE GENOMIC DNA]</scope>
    <source>
        <strain evidence="12">CCM 8896</strain>
    </source>
</reference>
<evidence type="ECO:0000256" key="4">
    <source>
        <dbReference type="ARBA" id="ARBA00022475"/>
    </source>
</evidence>
<sequence length="744" mass="83523">MKNTKFKAFLKSRLGFFALLVALIWIKSLFIYYTDFSLGIENLFQHFILWLNPIGTSALLLSLALYIRKPIVSYIGMFSVYVLQVLLLFANVIYYRQATDFLTINTIMSSSKVSQGLGKSTLSLLAPQDILLWLDIIIILVLLFRHIIPIDKRPFPTKKAFIISLCSFTFFLFNLFLAETNRPQLLTRTFDRNYIVKYLGLENFMFYDGIKTAQNNQVRANSDGSEMTAAYNYIQDNYAAPNPAYFGKAKGKNVLIIHLESFQQFLIDKKINGQEVTPFLNSIYHDKSTLGFSNFFHEVGQGRTSDAETMLETGLFGLPEGSVFTSLGSDNTFEAAPAILQQQQDYTSAVFHGNTGSFWNRKDVYRNLGYNYFFDASYFDTSKDSAIGYGLKDKLLFAESIKYLERMQQPFYAKFITVTNHFPFSLSDTDSDFPKPDTGDDVVDNYFSTAHYLDQSLEQFFTYLKSSGLYDNSMIVIYGDHYGLSNTNNQALAPLLDKNASDWTAYDNAQLQRVPFMIHMPGLKGGIDDTYGGEIDVLPTIMQLLGIKTKPYMFLGTDLLSKDHNATVAFRNQDFVTPEYTVLGGKGAKSTVYDNATGKVLTDLTKTQINTINAAQANVSKRLSISDSINNKNLLRFYTPNGFTPVNPLNQDYTKNWLNMIDIENQLGKKSTSLYSKNNGTTTGMYNTDAPELADDPTAITQLPEDILESNNATSDGTIDKSAQSTSTKNAAAHSSSSNAITSK</sequence>
<dbReference type="Proteomes" id="UP001597267">
    <property type="component" value="Unassembled WGS sequence"/>
</dbReference>
<comment type="pathway">
    <text evidence="2">Cell wall biogenesis; lipoteichoic acid biosynthesis.</text>
</comment>
<dbReference type="Gene3D" id="3.30.1120.170">
    <property type="match status" value="1"/>
</dbReference>
<dbReference type="EC" id="2.7.8.-" evidence="11"/>
<feature type="transmembrane region" description="Helical" evidence="9">
    <location>
        <begin position="130"/>
        <end position="148"/>
    </location>
</feature>
<accession>A0ABW4JBX3</accession>
<dbReference type="RefSeq" id="WP_125713299.1">
    <property type="nucleotide sequence ID" value="NZ_JBHTOP010000026.1"/>
</dbReference>
<keyword evidence="7 9" id="KW-0472">Membrane</keyword>
<evidence type="ECO:0000256" key="9">
    <source>
        <dbReference type="SAM" id="Phobius"/>
    </source>
</evidence>
<evidence type="ECO:0000313" key="11">
    <source>
        <dbReference type="EMBL" id="MFD1672685.1"/>
    </source>
</evidence>
<dbReference type="Gene3D" id="3.40.720.10">
    <property type="entry name" value="Alkaline Phosphatase, subunit A"/>
    <property type="match status" value="1"/>
</dbReference>
<proteinExistence type="inferred from homology"/>
<name>A0ABW4JBX3_9LACO</name>
<keyword evidence="4" id="KW-1003">Cell membrane</keyword>
<dbReference type="PIRSF" id="PIRSF005091">
    <property type="entry name" value="Mmb_sulf_HI1246"/>
    <property type="match status" value="1"/>
</dbReference>
<dbReference type="PANTHER" id="PTHR47371:SF3">
    <property type="entry name" value="PHOSPHOGLYCEROL TRANSFERASE I"/>
    <property type="match status" value="1"/>
</dbReference>
<dbReference type="InterPro" id="IPR050448">
    <property type="entry name" value="OpgB/LTA_synthase_biosynth"/>
</dbReference>
<feature type="compositionally biased region" description="Polar residues" evidence="8">
    <location>
        <begin position="709"/>
        <end position="724"/>
    </location>
</feature>
<evidence type="ECO:0000256" key="5">
    <source>
        <dbReference type="ARBA" id="ARBA00022692"/>
    </source>
</evidence>
<feature type="transmembrane region" description="Helical" evidence="9">
    <location>
        <begin position="74"/>
        <end position="95"/>
    </location>
</feature>
<comment type="subcellular location">
    <subcellularLocation>
        <location evidence="1">Cell membrane</location>
        <topology evidence="1">Multi-pass membrane protein</topology>
    </subcellularLocation>
</comment>
<evidence type="ECO:0000256" key="3">
    <source>
        <dbReference type="ARBA" id="ARBA00009983"/>
    </source>
</evidence>
<feature type="compositionally biased region" description="Low complexity" evidence="8">
    <location>
        <begin position="725"/>
        <end position="744"/>
    </location>
</feature>
<feature type="transmembrane region" description="Helical" evidence="9">
    <location>
        <begin position="12"/>
        <end position="34"/>
    </location>
</feature>
<dbReference type="PANTHER" id="PTHR47371">
    <property type="entry name" value="LIPOTEICHOIC ACID SYNTHASE"/>
    <property type="match status" value="1"/>
</dbReference>
<dbReference type="SUPFAM" id="SSF53649">
    <property type="entry name" value="Alkaline phosphatase-like"/>
    <property type="match status" value="1"/>
</dbReference>
<comment type="similarity">
    <text evidence="3">Belongs to the LTA synthase family.</text>
</comment>
<keyword evidence="11" id="KW-0808">Transferase</keyword>
<dbReference type="InterPro" id="IPR012160">
    <property type="entry name" value="LtaS-like"/>
</dbReference>
<keyword evidence="6 9" id="KW-1133">Transmembrane helix</keyword>
<gene>
    <name evidence="11" type="ORF">ACFQ5M_11285</name>
</gene>
<dbReference type="CDD" id="cd16015">
    <property type="entry name" value="LTA_synthase"/>
    <property type="match status" value="1"/>
</dbReference>
<evidence type="ECO:0000313" key="12">
    <source>
        <dbReference type="Proteomes" id="UP001597267"/>
    </source>
</evidence>
<dbReference type="InterPro" id="IPR000917">
    <property type="entry name" value="Sulfatase_N"/>
</dbReference>
<organism evidence="11 12">
    <name type="scientific">Agrilactobacillus yilanensis</name>
    <dbReference type="NCBI Taxonomy" id="2485997"/>
    <lineage>
        <taxon>Bacteria</taxon>
        <taxon>Bacillati</taxon>
        <taxon>Bacillota</taxon>
        <taxon>Bacilli</taxon>
        <taxon>Lactobacillales</taxon>
        <taxon>Lactobacillaceae</taxon>
        <taxon>Agrilactobacillus</taxon>
    </lineage>
</organism>
<dbReference type="EMBL" id="JBHTOP010000026">
    <property type="protein sequence ID" value="MFD1672685.1"/>
    <property type="molecule type" value="Genomic_DNA"/>
</dbReference>
<protein>
    <submittedName>
        <fullName evidence="11">LTA synthase family protein</fullName>
        <ecNumber evidence="11">2.7.8.-</ecNumber>
    </submittedName>
</protein>
<comment type="caution">
    <text evidence="11">The sequence shown here is derived from an EMBL/GenBank/DDBJ whole genome shotgun (WGS) entry which is preliminary data.</text>
</comment>
<evidence type="ECO:0000256" key="1">
    <source>
        <dbReference type="ARBA" id="ARBA00004651"/>
    </source>
</evidence>
<evidence type="ECO:0000256" key="6">
    <source>
        <dbReference type="ARBA" id="ARBA00022989"/>
    </source>
</evidence>
<evidence type="ECO:0000256" key="7">
    <source>
        <dbReference type="ARBA" id="ARBA00023136"/>
    </source>
</evidence>
<evidence type="ECO:0000256" key="2">
    <source>
        <dbReference type="ARBA" id="ARBA00004936"/>
    </source>
</evidence>
<feature type="transmembrane region" description="Helical" evidence="9">
    <location>
        <begin position="46"/>
        <end position="67"/>
    </location>
</feature>
<keyword evidence="12" id="KW-1185">Reference proteome</keyword>